<evidence type="ECO:0000313" key="4">
    <source>
        <dbReference type="Proteomes" id="UP000309992"/>
    </source>
</evidence>
<dbReference type="GO" id="GO:0016874">
    <property type="term" value="F:ligase activity"/>
    <property type="evidence" value="ECO:0007669"/>
    <property type="project" value="UniProtKB-KW"/>
</dbReference>
<dbReference type="SUPFAM" id="SSF56801">
    <property type="entry name" value="Acetyl-CoA synthetase-like"/>
    <property type="match status" value="1"/>
</dbReference>
<dbReference type="PANTHER" id="PTHR43767">
    <property type="entry name" value="LONG-CHAIN-FATTY-ACID--COA LIGASE"/>
    <property type="match status" value="1"/>
</dbReference>
<evidence type="ECO:0000259" key="1">
    <source>
        <dbReference type="Pfam" id="PF00501"/>
    </source>
</evidence>
<feature type="domain" description="AMP-dependent synthetase/ligase" evidence="1">
    <location>
        <begin position="14"/>
        <end position="369"/>
    </location>
</feature>
<dbReference type="Gene3D" id="3.40.50.12780">
    <property type="entry name" value="N-terminal domain of ligase-like"/>
    <property type="match status" value="1"/>
</dbReference>
<evidence type="ECO:0000313" key="3">
    <source>
        <dbReference type="EMBL" id="TKG61841.1"/>
    </source>
</evidence>
<keyword evidence="4" id="KW-1185">Reference proteome</keyword>
<proteinExistence type="predicted"/>
<dbReference type="PANTHER" id="PTHR43767:SF1">
    <property type="entry name" value="NONRIBOSOMAL PEPTIDE SYNTHASE PES1 (EUROFUNG)-RELATED"/>
    <property type="match status" value="1"/>
</dbReference>
<organism evidence="3 4">
    <name type="scientific">Prauserella endophytica</name>
    <dbReference type="NCBI Taxonomy" id="1592324"/>
    <lineage>
        <taxon>Bacteria</taxon>
        <taxon>Bacillati</taxon>
        <taxon>Actinomycetota</taxon>
        <taxon>Actinomycetes</taxon>
        <taxon>Pseudonocardiales</taxon>
        <taxon>Pseudonocardiaceae</taxon>
        <taxon>Prauserella</taxon>
        <taxon>Prauserella coralliicola group</taxon>
    </lineage>
</organism>
<dbReference type="InterPro" id="IPR045851">
    <property type="entry name" value="AMP-bd_C_sf"/>
</dbReference>
<dbReference type="Pfam" id="PF13193">
    <property type="entry name" value="AMP-binding_C"/>
    <property type="match status" value="1"/>
</dbReference>
<gene>
    <name evidence="3" type="ORF">FCN18_32905</name>
</gene>
<dbReference type="InterPro" id="IPR050237">
    <property type="entry name" value="ATP-dep_AMP-bd_enzyme"/>
</dbReference>
<dbReference type="Pfam" id="PF00501">
    <property type="entry name" value="AMP-binding"/>
    <property type="match status" value="1"/>
</dbReference>
<sequence length="533" mass="59526">MEWIQPEHLLPQVLRRRAAETPDAAFLRHVDGRTQTYRQAHEECLRWANALGRLGVRRGDTVLTMLPNSFEAYHAWLGLSWLGAVEITLNTGYQGRMLRYTVEAANARVMVVPQQFLPRLAEIADQLETLETVVVSDGDGALPELPLRVVGRSAFLDEAVAELPDGATDPQPWDISCVIWTSGTTGPSKGVMLPWAEMYLFNEVVTGVTGPDDVFYHFMPPFHIGGKLIFYATAELGASLLMRPVFSSSNFWRDVRTHGCTHVNIQGPMVRMLMNAPPTPDDADNPLRTMGCAPLPPDLDDFHRRFEVRGTNTYYGMTEIGLPFVSAGLELPNLESCGRLRDGYQVRIVDEHDYPVADGQVGELIVRADHPWTMNAGYLNMPRETAEAWRNGWFHTGDAFRADADGNYYFVDRYKDALRRRGENISSFEVESQVGAHPDVLEAAAVAVPSELGEDEVMVYVVRSPGSALSEATLSGWLTERMPKFMRPRYIEFVDSLPRTDATLRVKKAELRARGVTPDTWDREAAESAAPAT</sequence>
<dbReference type="InterPro" id="IPR042099">
    <property type="entry name" value="ANL_N_sf"/>
</dbReference>
<evidence type="ECO:0000259" key="2">
    <source>
        <dbReference type="Pfam" id="PF13193"/>
    </source>
</evidence>
<name>A0ABY2RWQ2_9PSEU</name>
<feature type="domain" description="AMP-binding enzyme C-terminal" evidence="2">
    <location>
        <begin position="429"/>
        <end position="500"/>
    </location>
</feature>
<dbReference type="PROSITE" id="PS00455">
    <property type="entry name" value="AMP_BINDING"/>
    <property type="match status" value="1"/>
</dbReference>
<dbReference type="RefSeq" id="WP_112273680.1">
    <property type="nucleotide sequence ID" value="NZ_SWMS01000029.1"/>
</dbReference>
<dbReference type="InterPro" id="IPR000873">
    <property type="entry name" value="AMP-dep_synth/lig_dom"/>
</dbReference>
<dbReference type="EMBL" id="SWMS01000029">
    <property type="protein sequence ID" value="TKG61841.1"/>
    <property type="molecule type" value="Genomic_DNA"/>
</dbReference>
<dbReference type="Proteomes" id="UP000309992">
    <property type="component" value="Unassembled WGS sequence"/>
</dbReference>
<dbReference type="InterPro" id="IPR020845">
    <property type="entry name" value="AMP-binding_CS"/>
</dbReference>
<accession>A0ABY2RWQ2</accession>
<keyword evidence="3" id="KW-0436">Ligase</keyword>
<dbReference type="InterPro" id="IPR025110">
    <property type="entry name" value="AMP-bd_C"/>
</dbReference>
<dbReference type="Gene3D" id="3.30.300.30">
    <property type="match status" value="1"/>
</dbReference>
<protein>
    <submittedName>
        <fullName evidence="3">ATP-dependent acyl-CoA ligase</fullName>
    </submittedName>
</protein>
<comment type="caution">
    <text evidence="3">The sequence shown here is derived from an EMBL/GenBank/DDBJ whole genome shotgun (WGS) entry which is preliminary data.</text>
</comment>
<reference evidence="3 4" key="1">
    <citation type="journal article" date="2015" name="Antonie Van Leeuwenhoek">
        <title>Prauserella endophytica sp. nov., an endophytic actinobacterium isolated from Tamarix taklamakanensis.</title>
        <authorList>
            <person name="Liu J.M."/>
            <person name="Habden X."/>
            <person name="Guo L."/>
            <person name="Tuo L."/>
            <person name="Jiang Z.K."/>
            <person name="Liu S.W."/>
            <person name="Liu X.F."/>
            <person name="Chen L."/>
            <person name="Li R.F."/>
            <person name="Zhang Y.Q."/>
            <person name="Sun C.H."/>
        </authorList>
    </citation>
    <scope>NUCLEOTIDE SEQUENCE [LARGE SCALE GENOMIC DNA]</scope>
    <source>
        <strain evidence="3 4">CGMCC 4.7182</strain>
    </source>
</reference>